<protein>
    <submittedName>
        <fullName evidence="1">Enhancer of polycomb-like protein 2</fullName>
    </submittedName>
</protein>
<comment type="caution">
    <text evidence="1">The sequence shown here is derived from an EMBL/GenBank/DDBJ whole genome shotgun (WGS) entry which is preliminary data.</text>
</comment>
<dbReference type="EMBL" id="JACAGC010000006">
    <property type="protein sequence ID" value="KAF6361404.1"/>
    <property type="molecule type" value="Genomic_DNA"/>
</dbReference>
<dbReference type="AlphaFoldDB" id="A0A7J7YHQ5"/>
<evidence type="ECO:0000313" key="2">
    <source>
        <dbReference type="Proteomes" id="UP000585614"/>
    </source>
</evidence>
<evidence type="ECO:0000313" key="1">
    <source>
        <dbReference type="EMBL" id="KAF6361404.1"/>
    </source>
</evidence>
<name>A0A7J7YHQ5_RHIFE</name>
<dbReference type="Proteomes" id="UP000585614">
    <property type="component" value="Unassembled WGS sequence"/>
</dbReference>
<proteinExistence type="predicted"/>
<reference evidence="1 2" key="1">
    <citation type="journal article" date="2020" name="Nature">
        <title>Six reference-quality genomes reveal evolution of bat adaptations.</title>
        <authorList>
            <person name="Jebb D."/>
            <person name="Huang Z."/>
            <person name="Pippel M."/>
            <person name="Hughes G.M."/>
            <person name="Lavrichenko K."/>
            <person name="Devanna P."/>
            <person name="Winkler S."/>
            <person name="Jermiin L.S."/>
            <person name="Skirmuntt E.C."/>
            <person name="Katzourakis A."/>
            <person name="Burkitt-Gray L."/>
            <person name="Ray D.A."/>
            <person name="Sullivan K.A.M."/>
            <person name="Roscito J.G."/>
            <person name="Kirilenko B.M."/>
            <person name="Davalos L.M."/>
            <person name="Corthals A.P."/>
            <person name="Power M.L."/>
            <person name="Jones G."/>
            <person name="Ransome R.D."/>
            <person name="Dechmann D.K.N."/>
            <person name="Locatelli A.G."/>
            <person name="Puechmaille S.J."/>
            <person name="Fedrigo O."/>
            <person name="Jarvis E.D."/>
            <person name="Hiller M."/>
            <person name="Vernes S.C."/>
            <person name="Myers E.W."/>
            <person name="Teeling E.C."/>
        </authorList>
    </citation>
    <scope>NUCLEOTIDE SEQUENCE [LARGE SCALE GENOMIC DNA]</scope>
    <source>
        <strain evidence="1">MRhiFer1</strain>
        <tissue evidence="1">Lung</tissue>
    </source>
</reference>
<gene>
    <name evidence="1" type="ORF">mRhiFer1_004570</name>
</gene>
<organism evidence="1 2">
    <name type="scientific">Rhinolophus ferrumequinum</name>
    <name type="common">Greater horseshoe bat</name>
    <dbReference type="NCBI Taxonomy" id="59479"/>
    <lineage>
        <taxon>Eukaryota</taxon>
        <taxon>Metazoa</taxon>
        <taxon>Chordata</taxon>
        <taxon>Craniata</taxon>
        <taxon>Vertebrata</taxon>
        <taxon>Euteleostomi</taxon>
        <taxon>Mammalia</taxon>
        <taxon>Eutheria</taxon>
        <taxon>Laurasiatheria</taxon>
        <taxon>Chiroptera</taxon>
        <taxon>Yinpterochiroptera</taxon>
        <taxon>Rhinolophoidea</taxon>
        <taxon>Rhinolophidae</taxon>
        <taxon>Rhinolophinae</taxon>
        <taxon>Rhinolophus</taxon>
    </lineage>
</organism>
<accession>A0A7J7YHQ5</accession>
<sequence length="35" mass="4234">MALRTMIHMLPFGGEQRKCKLERIVRMMKPLMKRC</sequence>